<dbReference type="AlphaFoldDB" id="A0AAI9YE18"/>
<dbReference type="EMBL" id="MPDP01000001">
    <property type="protein sequence ID" value="KAK1499496.1"/>
    <property type="molecule type" value="Genomic_DNA"/>
</dbReference>
<reference evidence="2" key="1">
    <citation type="submission" date="2016-11" db="EMBL/GenBank/DDBJ databases">
        <title>The genome sequence of Colletotrichum cuscutae.</title>
        <authorList>
            <person name="Baroncelli R."/>
        </authorList>
    </citation>
    <scope>NUCLEOTIDE SEQUENCE</scope>
    <source>
        <strain evidence="2">IMI 304802</strain>
    </source>
</reference>
<feature type="region of interest" description="Disordered" evidence="1">
    <location>
        <begin position="252"/>
        <end position="277"/>
    </location>
</feature>
<protein>
    <submittedName>
        <fullName evidence="2">Uncharacterized protein</fullName>
    </submittedName>
</protein>
<comment type="caution">
    <text evidence="2">The sequence shown here is derived from an EMBL/GenBank/DDBJ whole genome shotgun (WGS) entry which is preliminary data.</text>
</comment>
<sequence>MRNSRGSRCSVAMWEQGGHDEQQSQVPNFVLLVTICYSKIRNGGHKGPGITHLGLGPFVRMMVSGSQLSYVEGESCFSAATTAARTPDARRRAANGKREKLTDSKGIWLFQFPSCQLLALVDMYAWAYSIIEGIESEMRVSVYPNSRSIQRSLKSPKKPCPREPPDSASWTPLNSKRIDPANPPLRSRLCPGPRIAQTGNPAHTISPGPSSAPIVPGLRSSLIHQQNIRDVGVGKSQFSFQYPKVWTSGEQGRMTTSRYKPRAEASRDPAAGTPFPLGGQRDGRWEYVITNTKPAEIMPRMRAAANANGAETRLSDNPGFHACPRGNWPEFPNRTHPVNTGEGSWAMVRWERDYNQQIHTNLPLDYIVVWSVIQGVMRCERGLYQRAERSSYLKPARLLTFSYSMIHWSPLDSLMAYAASLSFPAVGAPSGTAIRVPTAFWAEPSLPSPDVFDPLANQASGCDTPRPLAPTRWLQFAASIRAGFSNLECCCGLGYEACMACLFTQQLVELRTYSNTHKAQSMRSTRNYKSTSPMSTEMRLHDDELVIILVKLANCQKSEAILNMKSFGKFNLTLDYMCK</sequence>
<name>A0AAI9YE18_9PEZI</name>
<dbReference type="Proteomes" id="UP001239213">
    <property type="component" value="Unassembled WGS sequence"/>
</dbReference>
<organism evidence="2 3">
    <name type="scientific">Colletotrichum cuscutae</name>
    <dbReference type="NCBI Taxonomy" id="1209917"/>
    <lineage>
        <taxon>Eukaryota</taxon>
        <taxon>Fungi</taxon>
        <taxon>Dikarya</taxon>
        <taxon>Ascomycota</taxon>
        <taxon>Pezizomycotina</taxon>
        <taxon>Sordariomycetes</taxon>
        <taxon>Hypocreomycetidae</taxon>
        <taxon>Glomerellales</taxon>
        <taxon>Glomerellaceae</taxon>
        <taxon>Colletotrichum</taxon>
        <taxon>Colletotrichum acutatum species complex</taxon>
    </lineage>
</organism>
<evidence type="ECO:0000313" key="2">
    <source>
        <dbReference type="EMBL" id="KAK1499496.1"/>
    </source>
</evidence>
<proteinExistence type="predicted"/>
<feature type="region of interest" description="Disordered" evidence="1">
    <location>
        <begin position="151"/>
        <end position="187"/>
    </location>
</feature>
<keyword evidence="3" id="KW-1185">Reference proteome</keyword>
<gene>
    <name evidence="2" type="ORF">CCUS01_00221</name>
</gene>
<accession>A0AAI9YE18</accession>
<evidence type="ECO:0000256" key="1">
    <source>
        <dbReference type="SAM" id="MobiDB-lite"/>
    </source>
</evidence>
<evidence type="ECO:0000313" key="3">
    <source>
        <dbReference type="Proteomes" id="UP001239213"/>
    </source>
</evidence>